<feature type="domain" description="Histidine kinase/HSP90-like ATPase" evidence="2">
    <location>
        <begin position="317"/>
        <end position="423"/>
    </location>
</feature>
<dbReference type="InterPro" id="IPR003594">
    <property type="entry name" value="HATPase_dom"/>
</dbReference>
<dbReference type="Pfam" id="PF02518">
    <property type="entry name" value="HATPase_c"/>
    <property type="match status" value="1"/>
</dbReference>
<feature type="transmembrane region" description="Helical" evidence="1">
    <location>
        <begin position="42"/>
        <end position="59"/>
    </location>
</feature>
<evidence type="ECO:0000313" key="3">
    <source>
        <dbReference type="EMBL" id="CED93809.1"/>
    </source>
</evidence>
<dbReference type="GO" id="GO:0042802">
    <property type="term" value="F:identical protein binding"/>
    <property type="evidence" value="ECO:0007669"/>
    <property type="project" value="TreeGrafter"/>
</dbReference>
<dbReference type="Pfam" id="PF14689">
    <property type="entry name" value="SPOB_a"/>
    <property type="match status" value="1"/>
</dbReference>
<dbReference type="AlphaFoldDB" id="A0A1V1I0Z8"/>
<evidence type="ECO:0000259" key="2">
    <source>
        <dbReference type="SMART" id="SM00387"/>
    </source>
</evidence>
<dbReference type="GeneID" id="82205237"/>
<dbReference type="Gene3D" id="3.30.565.10">
    <property type="entry name" value="Histidine kinase-like ATPase, C-terminal domain"/>
    <property type="match status" value="1"/>
</dbReference>
<keyword evidence="4" id="KW-1185">Reference proteome</keyword>
<feature type="transmembrane region" description="Helical" evidence="1">
    <location>
        <begin position="104"/>
        <end position="122"/>
    </location>
</feature>
<accession>A0A1V1I0Z8</accession>
<gene>
    <name evidence="3" type="ORF">CRIB_1058</name>
</gene>
<dbReference type="SUPFAM" id="SSF55874">
    <property type="entry name" value="ATPase domain of HSP90 chaperone/DNA topoisomerase II/histidine kinase"/>
    <property type="match status" value="1"/>
</dbReference>
<dbReference type="PANTHER" id="PTHR40448">
    <property type="entry name" value="TWO-COMPONENT SENSOR HISTIDINE KINASE"/>
    <property type="match status" value="1"/>
</dbReference>
<sequence>MIVINLLSNMLLGKALLKKDILKLGILTAIACYVIRNTVEQGFSVILLFLACVLLFWHYSKISLKYCFISLSIGFGLKFASEFLVLTFINLVGISTDEVLSNQGMKILVSYMPTVISLLIYLDNYKKNINLLTKKDKKSNETNKKVNKHIVYVLIFLSIVNLLIMSFMITIITTRNELYKKSELIVIFTMISSLLSVICVIIAILFLNKCKKIFQIENNLIMKNLDQMKETIDLLRVQKHDYMNHLQVILMQITNGNVEAAKKYILGMAECSKNSIAIFNTGNNYIDAILNLKNTKCQEYNIDLTACVDSLLEDTNLDDTQLSSILLNIIDNAIDELSKNNKSYKYIHLDTYKENNKHNISIKNNGRMIDDTQKIFKMGFSSKGNNRGYGLFYIKQILESNNCSIEVYSDEYETEFNIQVPIK</sequence>
<dbReference type="PANTHER" id="PTHR40448:SF1">
    <property type="entry name" value="TWO-COMPONENT SENSOR HISTIDINE KINASE"/>
    <property type="match status" value="1"/>
</dbReference>
<organism evidence="3 4">
    <name type="scientific">Romboutsia ilealis</name>
    <dbReference type="NCBI Taxonomy" id="1115758"/>
    <lineage>
        <taxon>Bacteria</taxon>
        <taxon>Bacillati</taxon>
        <taxon>Bacillota</taxon>
        <taxon>Clostridia</taxon>
        <taxon>Peptostreptococcales</taxon>
        <taxon>Peptostreptococcaceae</taxon>
        <taxon>Romboutsia</taxon>
    </lineage>
</organism>
<feature type="transmembrane region" description="Helical" evidence="1">
    <location>
        <begin position="184"/>
        <end position="207"/>
    </location>
</feature>
<dbReference type="RefSeq" id="WP_180703492.1">
    <property type="nucleotide sequence ID" value="NZ_LN555523.1"/>
</dbReference>
<feature type="transmembrane region" description="Helical" evidence="1">
    <location>
        <begin position="21"/>
        <end position="36"/>
    </location>
</feature>
<protein>
    <submittedName>
        <fullName evidence="3">Histidine kinsase</fullName>
    </submittedName>
</protein>
<name>A0A1V1I0Z8_9FIRM</name>
<dbReference type="InterPro" id="IPR036890">
    <property type="entry name" value="HATPase_C_sf"/>
</dbReference>
<keyword evidence="1" id="KW-0812">Transmembrane</keyword>
<dbReference type="Gene3D" id="1.10.287.130">
    <property type="match status" value="1"/>
</dbReference>
<dbReference type="EMBL" id="LN555523">
    <property type="protein sequence ID" value="CED93809.1"/>
    <property type="molecule type" value="Genomic_DNA"/>
</dbReference>
<dbReference type="Proteomes" id="UP000245622">
    <property type="component" value="Chromosome 1"/>
</dbReference>
<dbReference type="SMART" id="SM00387">
    <property type="entry name" value="HATPase_c"/>
    <property type="match status" value="1"/>
</dbReference>
<feature type="transmembrane region" description="Helical" evidence="1">
    <location>
        <begin position="66"/>
        <end position="92"/>
    </location>
</feature>
<keyword evidence="1" id="KW-1133">Transmembrane helix</keyword>
<evidence type="ECO:0000313" key="4">
    <source>
        <dbReference type="Proteomes" id="UP000245622"/>
    </source>
</evidence>
<proteinExistence type="predicted"/>
<evidence type="ECO:0000256" key="1">
    <source>
        <dbReference type="SAM" id="Phobius"/>
    </source>
</evidence>
<dbReference type="KEGG" id="ril:CRIB_1058"/>
<dbReference type="InterPro" id="IPR039506">
    <property type="entry name" value="SPOB_a"/>
</dbReference>
<feature type="transmembrane region" description="Helical" evidence="1">
    <location>
        <begin position="150"/>
        <end position="172"/>
    </location>
</feature>
<keyword evidence="1" id="KW-0472">Membrane</keyword>
<reference evidence="3 4" key="1">
    <citation type="submission" date="2014-04" db="EMBL/GenBank/DDBJ databases">
        <authorList>
            <person name="Hornung B.V."/>
        </authorList>
    </citation>
    <scope>NUCLEOTIDE SEQUENCE [LARGE SCALE GENOMIC DNA]</scope>
    <source>
        <strain evidence="3 4">CRIB</strain>
    </source>
</reference>